<evidence type="ECO:0000313" key="3">
    <source>
        <dbReference type="EMBL" id="QIP14266.1"/>
    </source>
</evidence>
<accession>A0A6G9APK2</accession>
<feature type="domain" description="BD-FAE-like" evidence="2">
    <location>
        <begin position="56"/>
        <end position="237"/>
    </location>
</feature>
<dbReference type="EMBL" id="CP050063">
    <property type="protein sequence ID" value="QIP14266.1"/>
    <property type="molecule type" value="Genomic_DNA"/>
</dbReference>
<dbReference type="AlphaFoldDB" id="A0A6G9APK2"/>
<evidence type="ECO:0000313" key="4">
    <source>
        <dbReference type="Proteomes" id="UP000501802"/>
    </source>
</evidence>
<dbReference type="InterPro" id="IPR050300">
    <property type="entry name" value="GDXG_lipolytic_enzyme"/>
</dbReference>
<dbReference type="SUPFAM" id="SSF53474">
    <property type="entry name" value="alpha/beta-Hydrolases"/>
    <property type="match status" value="1"/>
</dbReference>
<sequence length="297" mass="33502">MIFLRLLWQIPIALLLLTIVLVFANEYAIAHSSRREKNIAYVAADQPCFDAERHVLDVYTPKEPSAKLRPVVVFIHGGSWDSGSKNLYSFIGRRLAKQGIVAVLVNYRLAPGVQVPDMVDDCAQAVIWTTKHSAEYGGDPNRIFLMGHSAGGGIAGLLATDNQYLANRGLVQSPIKGTILDDPAGLDMYDYLQKMEYPNDEQYLIPFGKKQEVWRAMSALYHVDSGCQPMLIYVGERTYPSIVRSTRKFNQRLQEVGIKHEISTMPGKKHIGMITQLFWQNNVIYRDLRRMVTGSLQ</sequence>
<dbReference type="InterPro" id="IPR029058">
    <property type="entry name" value="AB_hydrolase_fold"/>
</dbReference>
<organism evidence="3 4">
    <name type="scientific">Spirosoma aureum</name>
    <dbReference type="NCBI Taxonomy" id="2692134"/>
    <lineage>
        <taxon>Bacteria</taxon>
        <taxon>Pseudomonadati</taxon>
        <taxon>Bacteroidota</taxon>
        <taxon>Cytophagia</taxon>
        <taxon>Cytophagales</taxon>
        <taxon>Cytophagaceae</taxon>
        <taxon>Spirosoma</taxon>
    </lineage>
</organism>
<evidence type="ECO:0000259" key="2">
    <source>
        <dbReference type="Pfam" id="PF20434"/>
    </source>
</evidence>
<name>A0A6G9APK2_9BACT</name>
<keyword evidence="4" id="KW-1185">Reference proteome</keyword>
<dbReference type="Gene3D" id="3.40.50.1820">
    <property type="entry name" value="alpha/beta hydrolase"/>
    <property type="match status" value="1"/>
</dbReference>
<gene>
    <name evidence="3" type="ORF">G8759_17415</name>
</gene>
<keyword evidence="1 3" id="KW-0378">Hydrolase</keyword>
<dbReference type="KEGG" id="spib:G8759_17415"/>
<dbReference type="Proteomes" id="UP000501802">
    <property type="component" value="Chromosome"/>
</dbReference>
<proteinExistence type="predicted"/>
<dbReference type="InterPro" id="IPR049492">
    <property type="entry name" value="BD-FAE-like_dom"/>
</dbReference>
<reference evidence="3 4" key="1">
    <citation type="submission" date="2020-03" db="EMBL/GenBank/DDBJ databases">
        <authorList>
            <person name="Kim M.K."/>
        </authorList>
    </citation>
    <scope>NUCLEOTIDE SEQUENCE [LARGE SCALE GENOMIC DNA]</scope>
    <source>
        <strain evidence="3 4">BT328</strain>
    </source>
</reference>
<dbReference type="PANTHER" id="PTHR48081:SF33">
    <property type="entry name" value="KYNURENINE FORMAMIDASE"/>
    <property type="match status" value="1"/>
</dbReference>
<protein>
    <submittedName>
        <fullName evidence="3">Alpha/beta hydrolase</fullName>
    </submittedName>
</protein>
<dbReference type="RefSeq" id="WP_167210131.1">
    <property type="nucleotide sequence ID" value="NZ_CP050063.1"/>
</dbReference>
<dbReference type="GO" id="GO:0016787">
    <property type="term" value="F:hydrolase activity"/>
    <property type="evidence" value="ECO:0007669"/>
    <property type="project" value="UniProtKB-KW"/>
</dbReference>
<dbReference type="PANTHER" id="PTHR48081">
    <property type="entry name" value="AB HYDROLASE SUPERFAMILY PROTEIN C4A8.06C"/>
    <property type="match status" value="1"/>
</dbReference>
<dbReference type="Pfam" id="PF20434">
    <property type="entry name" value="BD-FAE"/>
    <property type="match status" value="1"/>
</dbReference>
<evidence type="ECO:0000256" key="1">
    <source>
        <dbReference type="ARBA" id="ARBA00022801"/>
    </source>
</evidence>